<dbReference type="AlphaFoldDB" id="A0A3P6G935"/>
<evidence type="ECO:0000313" key="1">
    <source>
        <dbReference type="EMBL" id="VDD56576.1"/>
    </source>
</evidence>
<name>A0A3P6G935_BRAOL</name>
<proteinExistence type="predicted"/>
<dbReference type="EMBL" id="LR031879">
    <property type="protein sequence ID" value="VDD56576.1"/>
    <property type="molecule type" value="Genomic_DNA"/>
</dbReference>
<accession>A0A3P6G935</accession>
<evidence type="ECO:0008006" key="2">
    <source>
        <dbReference type="Google" id="ProtNLM"/>
    </source>
</evidence>
<reference evidence="1" key="1">
    <citation type="submission" date="2018-11" db="EMBL/GenBank/DDBJ databases">
        <authorList>
            <consortium name="Genoscope - CEA"/>
            <person name="William W."/>
        </authorList>
    </citation>
    <scope>NUCLEOTIDE SEQUENCE</scope>
</reference>
<protein>
    <recommendedName>
        <fullName evidence="2">NADP-dependent oxidoreductase domain-containing protein</fullName>
    </recommendedName>
</protein>
<gene>
    <name evidence="1" type="ORF">BOLC8T49805H</name>
</gene>
<organism evidence="1">
    <name type="scientific">Brassica oleracea</name>
    <name type="common">Wild cabbage</name>
    <dbReference type="NCBI Taxonomy" id="3712"/>
    <lineage>
        <taxon>Eukaryota</taxon>
        <taxon>Viridiplantae</taxon>
        <taxon>Streptophyta</taxon>
        <taxon>Embryophyta</taxon>
        <taxon>Tracheophyta</taxon>
        <taxon>Spermatophyta</taxon>
        <taxon>Magnoliopsida</taxon>
        <taxon>eudicotyledons</taxon>
        <taxon>Gunneridae</taxon>
        <taxon>Pentapetalae</taxon>
        <taxon>rosids</taxon>
        <taxon>malvids</taxon>
        <taxon>Brassicales</taxon>
        <taxon>Brassicaceae</taxon>
        <taxon>Brassiceae</taxon>
        <taxon>Brassica</taxon>
    </lineage>
</organism>
<sequence>MFRFTLLPAYAEICDTDGWITTVPVPSSKLIGSWTNLAILCCNKYVAPDVTGVIREITKITKQDAATLVLLWLLRDSSFKAPVIGAEGREATASASNTIPAAKIEIGGDEANPAGFEG</sequence>